<keyword evidence="3" id="KW-0408">Iron</keyword>
<dbReference type="Gene3D" id="3.30.420.40">
    <property type="match status" value="4"/>
</dbReference>
<dbReference type="Proteomes" id="UP000824024">
    <property type="component" value="Unassembled WGS sequence"/>
</dbReference>
<gene>
    <name evidence="7" type="ORF">IAA08_03030</name>
</gene>
<dbReference type="PANTHER" id="PTHR32329:SF4">
    <property type="entry name" value="ACTIVATOR OF 2-HYDROXYACYL-COA DEHYDRATASE"/>
    <property type="match status" value="1"/>
</dbReference>
<dbReference type="EMBL" id="DXCH01000083">
    <property type="protein sequence ID" value="HIZ06895.1"/>
    <property type="molecule type" value="Genomic_DNA"/>
</dbReference>
<dbReference type="Pfam" id="PF09989">
    <property type="entry name" value="DUF2229"/>
    <property type="match status" value="1"/>
</dbReference>
<dbReference type="InterPro" id="IPR051805">
    <property type="entry name" value="Dehydratase_Activator_Redct"/>
</dbReference>
<evidence type="ECO:0000259" key="6">
    <source>
        <dbReference type="Pfam" id="PF09989"/>
    </source>
</evidence>
<feature type="domain" description="ATPase BadF/BadG/BcrA/BcrD type" evidence="5">
    <location>
        <begin position="10"/>
        <end position="258"/>
    </location>
</feature>
<feature type="domain" description="ATPase BadF/BadG/BcrA/BcrD type" evidence="5">
    <location>
        <begin position="325"/>
        <end position="579"/>
    </location>
</feature>
<evidence type="ECO:0000256" key="3">
    <source>
        <dbReference type="ARBA" id="ARBA00023004"/>
    </source>
</evidence>
<dbReference type="CDD" id="cd24034">
    <property type="entry name" value="ASKHA_NBD_O66634-like_rpt1"/>
    <property type="match status" value="1"/>
</dbReference>
<keyword evidence="4" id="KW-0411">Iron-sulfur</keyword>
<dbReference type="InterPro" id="IPR043129">
    <property type="entry name" value="ATPase_NBD"/>
</dbReference>
<dbReference type="InterPro" id="IPR002731">
    <property type="entry name" value="ATPase_BadF"/>
</dbReference>
<keyword evidence="2" id="KW-0479">Metal-binding</keyword>
<sequence length="1425" mass="158673">MEITQKIYSVGIDIGSTTAKVVVLNEKRERIYGKYRRHYADIKSTVLDMLREAGEITGEICCAFAITGSGGMKLAENLNLLFVQEVIAVTSAVRTVVEDADAVVELGGEDAKIIFLTNGVEQRMNGVCAGGTGAFIDQMAALLQTDASGLNDYAKNYKEIYPIAARCGVFAKSDIQPLINDGTPREDLAASIFQAVVNQTISGLACGRRIKGKVVFLGGPLYFLSELRRAFADALHLDENHAVFPDDAHLFAAHGAALKGWSREKTYTVTEILGRLSAVSASQGEIHGLEPLFEGESDYKRFVERQAEHQLERDVLEEYEGACYLGLDAGSTTMKIVLISEEGKLLYSWYGSNQGAPLEVARRELVNLYGAMNHRTYIARACATGYGENLLKSAFHMDEGEVETIAHYYAAKYFEPDADCILDIGGQDMKCIHIKNGCVDTITLNEACSSGCGSFIEQFANSLGCTAQEFAQMAVKAENPVDLGTRCTVFMNSNVKQAQKEGAKVEDIAAGLAYSVIKNALFKVIKVTDPSKLGEKIVVQGGTFYNDAVLRCFEIVSGREAIRPDIAGVMGAFGAALIAKERCVSAGAEKSGLLLPEALGHFTYDTKVINCKGCQNHCRETVNLFPDGQRHISGNRCERGMDHGKKEASAPNMFAYKRKRIFEYEDLAEDEGFRGTIGIPRALNIYENFPFWAVFFRKLGFRILLSPFSDSRMLTLGMDSIPSESACYPAKLAHGHIEWLISHGAKTIFYPCIYYERKEDQSSQNHYNCPMVTSYPENIRNNVENLKEKNIRYLDPFLAFSNEEVLGNGLADFMGKAFKISKKEVLEAVREGWREFTDYRKDVEREGRRVLEWMEEHQAKGIVLAGRPYHLDPGINHGIPEMIQNFGFAVLTEDSVSSLYNTKVKLRATNQWTYHARLYAAAGYVSMRKDLELIQLNSFGCGLDAVTIDQVQELMEQSGKMYTLLKIDEVNNLGAARIRVRSMMAAMKMREGKTRTCLPVLKDYERKEYTQEMQDAGYTILCTGMIQPHFDFFEAALRCSGYRLVMMRSEDQDVLDLGLKYVNNDACYPTFIVTGQILAEIFSGKYDTDKLAVMMVQTGGGCRASNYVGFIRKALKAAGYPQIPVISINANGMEKNSGMHYTVKMGFKVLQSLIYGDILMKVVHRMRPYELIPGSADVLYGKWHDFCISELLKDKINMRGFYRNCRDMIKEFDSLPVLDMGTKPKVGIVGEVLVKYMPLANNHLAGTLEKEGAEAVIPDFVEFLEYCFWNSIYRNEKLGGGKAAALLAKVVIGVLDHSRAKVKKMLRISRNFEPAPPLKKIRLLAQEVLQLGNQCGEGWFLAGEVIDLIKQGADNIVCVQPFGCLPNHVVGKGIMKKVKELYPNTNIVAVDYDPSASKVNQINRIKLMMEVAREKTELCCIQEGE</sequence>
<evidence type="ECO:0000256" key="1">
    <source>
        <dbReference type="ARBA" id="ARBA00001966"/>
    </source>
</evidence>
<dbReference type="NCBIfam" id="TIGR00241">
    <property type="entry name" value="CoA_E_activ"/>
    <property type="match status" value="1"/>
</dbReference>
<proteinExistence type="predicted"/>
<reference evidence="7" key="1">
    <citation type="journal article" date="2021" name="PeerJ">
        <title>Extensive microbial diversity within the chicken gut microbiome revealed by metagenomics and culture.</title>
        <authorList>
            <person name="Gilroy R."/>
            <person name="Ravi A."/>
            <person name="Getino M."/>
            <person name="Pursley I."/>
            <person name="Horton D.L."/>
            <person name="Alikhan N.F."/>
            <person name="Baker D."/>
            <person name="Gharbi K."/>
            <person name="Hall N."/>
            <person name="Watson M."/>
            <person name="Adriaenssens E.M."/>
            <person name="Foster-Nyarko E."/>
            <person name="Jarju S."/>
            <person name="Secka A."/>
            <person name="Antonio M."/>
            <person name="Oren A."/>
            <person name="Chaudhuri R.R."/>
            <person name="La Ragione R."/>
            <person name="Hildebrand F."/>
            <person name="Pallen M.J."/>
        </authorList>
    </citation>
    <scope>NUCLEOTIDE SEQUENCE</scope>
    <source>
        <strain evidence="7">CHK192-9172</strain>
    </source>
</reference>
<protein>
    <submittedName>
        <fullName evidence="7">2-hydroxyacyl-CoA dehydratase</fullName>
    </submittedName>
</protein>
<dbReference type="SUPFAM" id="SSF53067">
    <property type="entry name" value="Actin-like ATPase domain"/>
    <property type="match status" value="2"/>
</dbReference>
<comment type="caution">
    <text evidence="7">The sequence shown here is derived from an EMBL/GenBank/DDBJ whole genome shotgun (WGS) entry which is preliminary data.</text>
</comment>
<dbReference type="CDD" id="cd24035">
    <property type="entry name" value="ASKHA_NBD_O66634-like_rpt2"/>
    <property type="match status" value="1"/>
</dbReference>
<comment type="cofactor">
    <cofactor evidence="1">
        <name>[4Fe-4S] cluster</name>
        <dbReference type="ChEBI" id="CHEBI:49883"/>
    </cofactor>
</comment>
<evidence type="ECO:0000256" key="2">
    <source>
        <dbReference type="ARBA" id="ARBA00022723"/>
    </source>
</evidence>
<evidence type="ECO:0000313" key="8">
    <source>
        <dbReference type="Proteomes" id="UP000824024"/>
    </source>
</evidence>
<dbReference type="PANTHER" id="PTHR32329">
    <property type="entry name" value="BIFUNCTIONAL PROTEIN [INCLUDES 2-HYDROXYACYL-COA DEHYDRATASE (N-TER) AND ITS ACTIVATOR DOMAIN (C_TERM)-RELATED"/>
    <property type="match status" value="1"/>
</dbReference>
<evidence type="ECO:0000313" key="7">
    <source>
        <dbReference type="EMBL" id="HIZ06895.1"/>
    </source>
</evidence>
<dbReference type="InterPro" id="IPR008275">
    <property type="entry name" value="CoA_E_activase_dom"/>
</dbReference>
<dbReference type="GO" id="GO:0051536">
    <property type="term" value="F:iron-sulfur cluster binding"/>
    <property type="evidence" value="ECO:0007669"/>
    <property type="project" value="UniProtKB-KW"/>
</dbReference>
<organism evidence="7 8">
    <name type="scientific">Candidatus Eubacterium avistercoris</name>
    <dbReference type="NCBI Taxonomy" id="2838567"/>
    <lineage>
        <taxon>Bacteria</taxon>
        <taxon>Bacillati</taxon>
        <taxon>Bacillota</taxon>
        <taxon>Clostridia</taxon>
        <taxon>Eubacteriales</taxon>
        <taxon>Eubacteriaceae</taxon>
        <taxon>Eubacterium</taxon>
    </lineage>
</organism>
<evidence type="ECO:0000259" key="5">
    <source>
        <dbReference type="Pfam" id="PF01869"/>
    </source>
</evidence>
<name>A0A9D2IFA0_9FIRM</name>
<evidence type="ECO:0000256" key="4">
    <source>
        <dbReference type="ARBA" id="ARBA00023014"/>
    </source>
</evidence>
<accession>A0A9D2IFA0</accession>
<dbReference type="GO" id="GO:0046872">
    <property type="term" value="F:metal ion binding"/>
    <property type="evidence" value="ECO:0007669"/>
    <property type="project" value="UniProtKB-KW"/>
</dbReference>
<feature type="domain" description="DUF2229" evidence="6">
    <location>
        <begin position="676"/>
        <end position="896"/>
    </location>
</feature>
<reference evidence="7" key="2">
    <citation type="submission" date="2021-04" db="EMBL/GenBank/DDBJ databases">
        <authorList>
            <person name="Gilroy R."/>
        </authorList>
    </citation>
    <scope>NUCLEOTIDE SEQUENCE</scope>
    <source>
        <strain evidence="7">CHK192-9172</strain>
    </source>
</reference>
<dbReference type="InterPro" id="IPR018709">
    <property type="entry name" value="CoA_activase_DUF2229"/>
</dbReference>
<dbReference type="Pfam" id="PF01869">
    <property type="entry name" value="BcrAD_BadFG"/>
    <property type="match status" value="2"/>
</dbReference>